<sequence>MALSFRNLHSFHSNATKTKCCIVVKPEKEGSAKDVFKSTAINITSEGHKHLGAMIGSQEYRKEYVDEKTSQRKRDEDVKERVKSVYERAPLKTKQALDLATEKGSSVWLTVLPLQEQGYNLEKREFRDAIKLRYDWQFEDIPSKCACGDVFTVDHAMVCKKGGFIIQRHNELRDLEAEFLGIVCKDVELESQLQDTTGEQLNSGSNMVQDARLDIHARGFWEHNRSAFFHIRVCHPNAESYRNLKPQQIYRMHENEKKRSYSRHVLYIEHGSFTPFVFTSTGGMGQERLRYHSRLAELIAEKKGENYSKTISWIRAKTSFALLRSALICLRGSRTIRRPKLDFTNVDLDIQSSEAAIC</sequence>
<evidence type="ECO:0000313" key="1">
    <source>
        <dbReference type="EMBL" id="PFX26663.1"/>
    </source>
</evidence>
<dbReference type="Proteomes" id="UP000225706">
    <property type="component" value="Unassembled WGS sequence"/>
</dbReference>
<organism evidence="1 2">
    <name type="scientific">Stylophora pistillata</name>
    <name type="common">Smooth cauliflower coral</name>
    <dbReference type="NCBI Taxonomy" id="50429"/>
    <lineage>
        <taxon>Eukaryota</taxon>
        <taxon>Metazoa</taxon>
        <taxon>Cnidaria</taxon>
        <taxon>Anthozoa</taxon>
        <taxon>Hexacorallia</taxon>
        <taxon>Scleractinia</taxon>
        <taxon>Astrocoeniina</taxon>
        <taxon>Pocilloporidae</taxon>
        <taxon>Stylophora</taxon>
    </lineage>
</organism>
<evidence type="ECO:0000313" key="2">
    <source>
        <dbReference type="Proteomes" id="UP000225706"/>
    </source>
</evidence>
<dbReference type="AlphaFoldDB" id="A0A2B4SC94"/>
<reference evidence="2" key="1">
    <citation type="journal article" date="2017" name="bioRxiv">
        <title>Comparative analysis of the genomes of Stylophora pistillata and Acropora digitifera provides evidence for extensive differences between species of corals.</title>
        <authorList>
            <person name="Voolstra C.R."/>
            <person name="Li Y."/>
            <person name="Liew Y.J."/>
            <person name="Baumgarten S."/>
            <person name="Zoccola D."/>
            <person name="Flot J.-F."/>
            <person name="Tambutte S."/>
            <person name="Allemand D."/>
            <person name="Aranda M."/>
        </authorList>
    </citation>
    <scope>NUCLEOTIDE SEQUENCE [LARGE SCALE GENOMIC DNA]</scope>
</reference>
<protein>
    <submittedName>
        <fullName evidence="1">Uncharacterized protein</fullName>
    </submittedName>
</protein>
<name>A0A2B4SC94_STYPI</name>
<comment type="caution">
    <text evidence="1">The sequence shown here is derived from an EMBL/GenBank/DDBJ whole genome shotgun (WGS) entry which is preliminary data.</text>
</comment>
<gene>
    <name evidence="1" type="ORF">AWC38_SpisGene8659</name>
</gene>
<proteinExistence type="predicted"/>
<keyword evidence="2" id="KW-1185">Reference proteome</keyword>
<accession>A0A2B4SC94</accession>
<dbReference type="EMBL" id="LSMT01000121">
    <property type="protein sequence ID" value="PFX26663.1"/>
    <property type="molecule type" value="Genomic_DNA"/>
</dbReference>